<dbReference type="RefSeq" id="WP_053768687.1">
    <property type="nucleotide sequence ID" value="NZ_CP020572.1"/>
</dbReference>
<dbReference type="Proteomes" id="UP000037685">
    <property type="component" value="Unassembled WGS sequence"/>
</dbReference>
<feature type="compositionally biased region" description="Pro residues" evidence="1">
    <location>
        <begin position="162"/>
        <end position="172"/>
    </location>
</feature>
<reference evidence="3 4" key="1">
    <citation type="submission" date="2015-07" db="EMBL/GenBank/DDBJ databases">
        <authorList>
            <person name="Noorani M."/>
        </authorList>
    </citation>
    <scope>NUCLEOTIDE SEQUENCE [LARGE SCALE GENOMIC DNA]</scope>
    <source>
        <strain evidence="4">ATCC 25104 / DSM 625 / JCM 10724 / NBRC 103206 / NCIMB 11243 / YT-1</strain>
    </source>
</reference>
<sequence length="288" mass="30517">MRKTLVAAALLLLGAVQAQSPVVLKTYYAEDLTRSPGLIEVSPGFTTVLDFWDTVDAAFSAKRELLRIEGGGSRLLLSAGLLGTAAGPTPVKTGSTDLVVEVAGRTLLFTVRISPGEYPRRYQILLKRERAATYGVSTPVQVQPAPAPAPQPAPKGSAPQAKPTPAPAPQPEPRVAFVTTVQAPSDASGKVTIFFNLENQGGYPVSFALNDLQVLQGGKPLKVEVRRDPLKAVLGPGEGQSGVIVVYGARPGELLLRWRGVELGPGRTFVLERTLLGTALEIQVSPER</sequence>
<evidence type="ECO:0000256" key="2">
    <source>
        <dbReference type="SAM" id="SignalP"/>
    </source>
</evidence>
<evidence type="ECO:0000256" key="1">
    <source>
        <dbReference type="SAM" id="MobiDB-lite"/>
    </source>
</evidence>
<proteinExistence type="predicted"/>
<feature type="region of interest" description="Disordered" evidence="1">
    <location>
        <begin position="139"/>
        <end position="172"/>
    </location>
</feature>
<dbReference type="AlphaFoldDB" id="A0A0M9ABZ3"/>
<feature type="chain" id="PRO_5005831065" evidence="2">
    <location>
        <begin position="19"/>
        <end position="288"/>
    </location>
</feature>
<evidence type="ECO:0000313" key="4">
    <source>
        <dbReference type="Proteomes" id="UP000037685"/>
    </source>
</evidence>
<gene>
    <name evidence="3" type="ORF">BVI061214_02381</name>
</gene>
<keyword evidence="2" id="KW-0732">Signal</keyword>
<feature type="signal peptide" evidence="2">
    <location>
        <begin position="1"/>
        <end position="18"/>
    </location>
</feature>
<dbReference type="PATRIC" id="fig|271.14.peg.2458"/>
<protein>
    <submittedName>
        <fullName evidence="3">Uncharacterized protein</fullName>
    </submittedName>
</protein>
<evidence type="ECO:0000313" key="3">
    <source>
        <dbReference type="EMBL" id="KOX88957.1"/>
    </source>
</evidence>
<comment type="caution">
    <text evidence="3">The sequence shown here is derived from an EMBL/GenBank/DDBJ whole genome shotgun (WGS) entry which is preliminary data.</text>
</comment>
<accession>A0A0M9ABZ3</accession>
<organism evidence="3 4">
    <name type="scientific">Thermus aquaticus</name>
    <dbReference type="NCBI Taxonomy" id="271"/>
    <lineage>
        <taxon>Bacteria</taxon>
        <taxon>Thermotogati</taxon>
        <taxon>Deinococcota</taxon>
        <taxon>Deinococci</taxon>
        <taxon>Thermales</taxon>
        <taxon>Thermaceae</taxon>
        <taxon>Thermus</taxon>
    </lineage>
</organism>
<name>A0A0M9ABZ3_THEAQ</name>
<dbReference type="EMBL" id="LHCI01000107">
    <property type="protein sequence ID" value="KOX88957.1"/>
    <property type="molecule type" value="Genomic_DNA"/>
</dbReference>